<accession>A0A4Y2FZ47</accession>
<gene>
    <name evidence="2" type="ORF">AVEN_129507_1</name>
</gene>
<feature type="signal peptide" evidence="1">
    <location>
        <begin position="1"/>
        <end position="19"/>
    </location>
</feature>
<dbReference type="EMBL" id="BGPR01097482">
    <property type="protein sequence ID" value="GBM45715.1"/>
    <property type="molecule type" value="Genomic_DNA"/>
</dbReference>
<dbReference type="Proteomes" id="UP000499080">
    <property type="component" value="Unassembled WGS sequence"/>
</dbReference>
<keyword evidence="3" id="KW-1185">Reference proteome</keyword>
<evidence type="ECO:0000313" key="2">
    <source>
        <dbReference type="EMBL" id="GBM45715.1"/>
    </source>
</evidence>
<protein>
    <submittedName>
        <fullName evidence="2">Uncharacterized protein</fullName>
    </submittedName>
</protein>
<reference evidence="2 3" key="1">
    <citation type="journal article" date="2019" name="Sci. Rep.">
        <title>Orb-weaving spider Araneus ventricosus genome elucidates the spidroin gene catalogue.</title>
        <authorList>
            <person name="Kono N."/>
            <person name="Nakamura H."/>
            <person name="Ohtoshi R."/>
            <person name="Moran D.A.P."/>
            <person name="Shinohara A."/>
            <person name="Yoshida Y."/>
            <person name="Fujiwara M."/>
            <person name="Mori M."/>
            <person name="Tomita M."/>
            <person name="Arakawa K."/>
        </authorList>
    </citation>
    <scope>NUCLEOTIDE SEQUENCE [LARGE SCALE GENOMIC DNA]</scope>
</reference>
<keyword evidence="1" id="KW-0732">Signal</keyword>
<sequence>MFTVTSFVDFLLPSPVSLALRPAAKQTSSFCLRTLTTSQESDNPWNSIFPSPSLLRRHDMTPPQPLVPITTRDIKPVGWMQGG</sequence>
<dbReference type="AlphaFoldDB" id="A0A4Y2FZ47"/>
<evidence type="ECO:0000313" key="3">
    <source>
        <dbReference type="Proteomes" id="UP000499080"/>
    </source>
</evidence>
<proteinExistence type="predicted"/>
<comment type="caution">
    <text evidence="2">The sequence shown here is derived from an EMBL/GenBank/DDBJ whole genome shotgun (WGS) entry which is preliminary data.</text>
</comment>
<organism evidence="2 3">
    <name type="scientific">Araneus ventricosus</name>
    <name type="common">Orbweaver spider</name>
    <name type="synonym">Epeira ventricosa</name>
    <dbReference type="NCBI Taxonomy" id="182803"/>
    <lineage>
        <taxon>Eukaryota</taxon>
        <taxon>Metazoa</taxon>
        <taxon>Ecdysozoa</taxon>
        <taxon>Arthropoda</taxon>
        <taxon>Chelicerata</taxon>
        <taxon>Arachnida</taxon>
        <taxon>Araneae</taxon>
        <taxon>Araneomorphae</taxon>
        <taxon>Entelegynae</taxon>
        <taxon>Araneoidea</taxon>
        <taxon>Araneidae</taxon>
        <taxon>Araneus</taxon>
    </lineage>
</organism>
<evidence type="ECO:0000256" key="1">
    <source>
        <dbReference type="SAM" id="SignalP"/>
    </source>
</evidence>
<feature type="chain" id="PRO_5021508387" evidence="1">
    <location>
        <begin position="20"/>
        <end position="83"/>
    </location>
</feature>
<name>A0A4Y2FZ47_ARAVE</name>